<organism evidence="1">
    <name type="scientific">marine sediment metagenome</name>
    <dbReference type="NCBI Taxonomy" id="412755"/>
    <lineage>
        <taxon>unclassified sequences</taxon>
        <taxon>metagenomes</taxon>
        <taxon>ecological metagenomes</taxon>
    </lineage>
</organism>
<dbReference type="EMBL" id="LAZR01032218">
    <property type="protein sequence ID" value="KKL51526.1"/>
    <property type="molecule type" value="Genomic_DNA"/>
</dbReference>
<proteinExistence type="predicted"/>
<dbReference type="AlphaFoldDB" id="A0A0F9DCT8"/>
<feature type="non-terminal residue" evidence="1">
    <location>
        <position position="1"/>
    </location>
</feature>
<name>A0A0F9DCT8_9ZZZZ</name>
<comment type="caution">
    <text evidence="1">The sequence shown here is derived from an EMBL/GenBank/DDBJ whole genome shotgun (WGS) entry which is preliminary data.</text>
</comment>
<gene>
    <name evidence="1" type="ORF">LCGC14_2294590</name>
</gene>
<sequence>MASSKVKVPFLKSYLPIRGDHDIYYLDLIELNRVIRHAWKDCFEDKFKNQHWIFARIDSLYSIRNRVVHSSGYLKTDELKSVETYCREIIKQIDQYIK</sequence>
<protein>
    <submittedName>
        <fullName evidence="1">Uncharacterized protein</fullName>
    </submittedName>
</protein>
<accession>A0A0F9DCT8</accession>
<evidence type="ECO:0000313" key="1">
    <source>
        <dbReference type="EMBL" id="KKL51526.1"/>
    </source>
</evidence>
<reference evidence="1" key="1">
    <citation type="journal article" date="2015" name="Nature">
        <title>Complex archaea that bridge the gap between prokaryotes and eukaryotes.</title>
        <authorList>
            <person name="Spang A."/>
            <person name="Saw J.H."/>
            <person name="Jorgensen S.L."/>
            <person name="Zaremba-Niedzwiedzka K."/>
            <person name="Martijn J."/>
            <person name="Lind A.E."/>
            <person name="van Eijk R."/>
            <person name="Schleper C."/>
            <person name="Guy L."/>
            <person name="Ettema T.J."/>
        </authorList>
    </citation>
    <scope>NUCLEOTIDE SEQUENCE</scope>
</reference>